<reference evidence="2 4" key="1">
    <citation type="submission" date="2017-11" db="EMBL/GenBank/DDBJ databases">
        <title>The genome of Rhizophagus clarus HR1 reveals common genetic basis of auxotrophy among arbuscular mycorrhizal fungi.</title>
        <authorList>
            <person name="Kobayashi Y."/>
        </authorList>
    </citation>
    <scope>NUCLEOTIDE SEQUENCE [LARGE SCALE GENOMIC DNA]</scope>
    <source>
        <strain evidence="2 4">HR1</strain>
    </source>
</reference>
<feature type="chain" id="PRO_5036060130" description="EGF-like domain-containing protein" evidence="1">
    <location>
        <begin position="27"/>
        <end position="131"/>
    </location>
</feature>
<evidence type="ECO:0000313" key="2">
    <source>
        <dbReference type="EMBL" id="GBB99992.1"/>
    </source>
</evidence>
<accession>A0A2Z6RG35</accession>
<protein>
    <recommendedName>
        <fullName evidence="5">EGF-like domain-containing protein</fullName>
    </recommendedName>
</protein>
<comment type="caution">
    <text evidence="2">The sequence shown here is derived from an EMBL/GenBank/DDBJ whole genome shotgun (WGS) entry which is preliminary data.</text>
</comment>
<dbReference type="EMBL" id="BLAL01000324">
    <property type="protein sequence ID" value="GET03598.1"/>
    <property type="molecule type" value="Genomic_DNA"/>
</dbReference>
<organism evidence="2 4">
    <name type="scientific">Rhizophagus clarus</name>
    <dbReference type="NCBI Taxonomy" id="94130"/>
    <lineage>
        <taxon>Eukaryota</taxon>
        <taxon>Fungi</taxon>
        <taxon>Fungi incertae sedis</taxon>
        <taxon>Mucoromycota</taxon>
        <taxon>Glomeromycotina</taxon>
        <taxon>Glomeromycetes</taxon>
        <taxon>Glomerales</taxon>
        <taxon>Glomeraceae</taxon>
        <taxon>Rhizophagus</taxon>
    </lineage>
</organism>
<dbReference type="OrthoDB" id="2303368at2759"/>
<evidence type="ECO:0000313" key="3">
    <source>
        <dbReference type="EMBL" id="GET03598.1"/>
    </source>
</evidence>
<dbReference type="Proteomes" id="UP000615446">
    <property type="component" value="Unassembled WGS sequence"/>
</dbReference>
<keyword evidence="1" id="KW-0732">Signal</keyword>
<sequence length="131" mass="13875">MNLGRVYHLHFTILFCIIFLTFDTFAVKCVSSSDPITQQSADAGCAKALGKGVVCSSSGPTINICIYACHSNADCKSGICDKGQTPHWLCTCDPQNGGTDCYETGMGFCNAGDANHCMSDSLNSTDFSVPP</sequence>
<dbReference type="EMBL" id="BEXD01003001">
    <property type="protein sequence ID" value="GBB99992.1"/>
    <property type="molecule type" value="Genomic_DNA"/>
</dbReference>
<dbReference type="Proteomes" id="UP000247702">
    <property type="component" value="Unassembled WGS sequence"/>
</dbReference>
<dbReference type="AlphaFoldDB" id="A0A2Z6RG35"/>
<reference evidence="3" key="2">
    <citation type="submission" date="2019-10" db="EMBL/GenBank/DDBJ databases">
        <title>Conservation and host-specific expression of non-tandemly repeated heterogenous ribosome RNA gene in arbuscular mycorrhizal fungi.</title>
        <authorList>
            <person name="Maeda T."/>
            <person name="Kobayashi Y."/>
            <person name="Nakagawa T."/>
            <person name="Ezawa T."/>
            <person name="Yamaguchi K."/>
            <person name="Bino T."/>
            <person name="Nishimoto Y."/>
            <person name="Shigenobu S."/>
            <person name="Kawaguchi M."/>
        </authorList>
    </citation>
    <scope>NUCLEOTIDE SEQUENCE</scope>
    <source>
        <strain evidence="3">HR1</strain>
    </source>
</reference>
<evidence type="ECO:0008006" key="5">
    <source>
        <dbReference type="Google" id="ProtNLM"/>
    </source>
</evidence>
<feature type="signal peptide" evidence="1">
    <location>
        <begin position="1"/>
        <end position="26"/>
    </location>
</feature>
<name>A0A2Z6RG35_9GLOM</name>
<evidence type="ECO:0000256" key="1">
    <source>
        <dbReference type="SAM" id="SignalP"/>
    </source>
</evidence>
<evidence type="ECO:0000313" key="4">
    <source>
        <dbReference type="Proteomes" id="UP000247702"/>
    </source>
</evidence>
<proteinExistence type="predicted"/>
<gene>
    <name evidence="3" type="ORF">RCL2_002993100</name>
    <name evidence="2" type="ORF">RclHR1_00370033</name>
</gene>
<keyword evidence="4" id="KW-1185">Reference proteome</keyword>